<dbReference type="InterPro" id="IPR013244">
    <property type="entry name" value="Sec39_domain"/>
</dbReference>
<evidence type="ECO:0000256" key="2">
    <source>
        <dbReference type="ARBA" id="ARBA00022448"/>
    </source>
</evidence>
<dbReference type="PANTHER" id="PTHR40787:SF3">
    <property type="entry name" value="PROTEIN TRANSPORT PROTEIN SEC39"/>
    <property type="match status" value="1"/>
</dbReference>
<evidence type="ECO:0000313" key="7">
    <source>
        <dbReference type="Proteomes" id="UP000292447"/>
    </source>
</evidence>
<protein>
    <submittedName>
        <fullName evidence="6">Secretory pathway protein Sec39</fullName>
    </submittedName>
</protein>
<dbReference type="STRING" id="2163413.A0A4P6XWX1"/>
<dbReference type="Pfam" id="PF08314">
    <property type="entry name" value="Sec39"/>
    <property type="match status" value="1"/>
</dbReference>
<gene>
    <name evidence="6" type="primary">MPUL0F02250</name>
    <name evidence="6" type="ORF">METSCH_F02250</name>
</gene>
<dbReference type="GO" id="GO:0015031">
    <property type="term" value="P:protein transport"/>
    <property type="evidence" value="ECO:0007669"/>
    <property type="project" value="UniProtKB-KW"/>
</dbReference>
<dbReference type="GO" id="GO:0005783">
    <property type="term" value="C:endoplasmic reticulum"/>
    <property type="evidence" value="ECO:0007669"/>
    <property type="project" value="UniProtKB-SubCell"/>
</dbReference>
<evidence type="ECO:0000313" key="6">
    <source>
        <dbReference type="EMBL" id="QBM90641.1"/>
    </source>
</evidence>
<organism evidence="6 7">
    <name type="scientific">Metschnikowia aff. pulcherrima</name>
    <dbReference type="NCBI Taxonomy" id="2163413"/>
    <lineage>
        <taxon>Eukaryota</taxon>
        <taxon>Fungi</taxon>
        <taxon>Dikarya</taxon>
        <taxon>Ascomycota</taxon>
        <taxon>Saccharomycotina</taxon>
        <taxon>Pichiomycetes</taxon>
        <taxon>Metschnikowiaceae</taxon>
        <taxon>Metschnikowia</taxon>
    </lineage>
</organism>
<evidence type="ECO:0000256" key="4">
    <source>
        <dbReference type="ARBA" id="ARBA00022927"/>
    </source>
</evidence>
<evidence type="ECO:0000256" key="3">
    <source>
        <dbReference type="ARBA" id="ARBA00022824"/>
    </source>
</evidence>
<name>A0A4P6XWX1_9ASCO</name>
<dbReference type="PANTHER" id="PTHR40787">
    <property type="entry name" value="SECRETED PROTEIN"/>
    <property type="match status" value="1"/>
</dbReference>
<dbReference type="EMBL" id="CP034461">
    <property type="protein sequence ID" value="QBM90641.1"/>
    <property type="molecule type" value="Genomic_DNA"/>
</dbReference>
<keyword evidence="7" id="KW-1185">Reference proteome</keyword>
<comment type="subcellular location">
    <subcellularLocation>
        <location evidence="1">Endoplasmic reticulum</location>
    </subcellularLocation>
</comment>
<dbReference type="Proteomes" id="UP000292447">
    <property type="component" value="Chromosome VI"/>
</dbReference>
<evidence type="ECO:0000259" key="5">
    <source>
        <dbReference type="Pfam" id="PF08314"/>
    </source>
</evidence>
<accession>A0A4P6XWX1</accession>
<keyword evidence="4" id="KW-0653">Protein transport</keyword>
<reference evidence="7" key="1">
    <citation type="submission" date="2019-03" db="EMBL/GenBank/DDBJ databases">
        <title>Snf2 controls pulcherriminic acid biosynthesis and connects pigmentation and antifungal activity of the yeast Metschnikowia pulcherrima.</title>
        <authorList>
            <person name="Gore-Lloyd D."/>
            <person name="Sumann I."/>
            <person name="Brachmann A.O."/>
            <person name="Schneeberger K."/>
            <person name="Ortiz-Merino R.A."/>
            <person name="Moreno-Beltran M."/>
            <person name="Schlaefli M."/>
            <person name="Kirner P."/>
            <person name="Santos Kron A."/>
            <person name="Wolfe K.H."/>
            <person name="Piel J."/>
            <person name="Ahrens C.H."/>
            <person name="Henk D."/>
            <person name="Freimoser F.M."/>
        </authorList>
    </citation>
    <scope>NUCLEOTIDE SEQUENCE [LARGE SCALE GENOMIC DNA]</scope>
    <source>
        <strain evidence="7">APC 1.2</strain>
    </source>
</reference>
<keyword evidence="2" id="KW-0813">Transport</keyword>
<sequence>MSADSEITLMDSRLLVQVAHAIVSYPEDVSRVITPLLSISKNPKVIFTTSHNLLRLLLIHTSPIAVSSAEVARLSSALVHAEPDPELSESDLIEDLENLSIWLSKEFQLLSVDQEEVLVQTARDLLVSLATRANLLSFNIDHLADSKALLFAFAEAKCLQLGSYFDNVTELAESFDNLAQYGPFEAWYHGLILPYNYYYQNYASLGDSAAPQQQYLALKDYEKQFSYLIRPLKSYNESLVSKLLPRAYFSHVILPLASYNQNNLGPISVWMFEQHSGCTNITEFQLWDELLRTILSFHNHKGNKFTKTDYEGLIRHFIFACLYFGLYKSEKSSSFAQANIQIQIRDTLQYLVEMIGEPDSQPTFDLGALEFPEYESLVYFATEPPSHVKQITDMSLEKSINIVLQIYSTCCALHSMNDLTVKKYFELKSQSTAHPHWFHKEVMKIFSRAGSQNFDQTLSALSVFSDSFLSQSPETVSQLDQLVFENLLQHENFDQAMSYLNELTSERKLPTQTAYEAVSRKFWDLFENASNLDDRIGKLKLATNCLDLLDTISKESTLTKEHRMSVVKIKHFLKALHSLKNFKLVLVRNQPVTPKQILDRVTSAGSEEKYPQFTIISLVLEQNPKSYLAHERLYKIVNDLAIYADLDLSVVSFPRIQSACVESALIDGNFDFAYKQTKALITFYVDTQNTETFNDVWLMFYQVGKYILLEWFGEYDAEVQEEKIRVLVKQREILLLAVKHSKPNAFTTDNSRLLIGQFRHVNLEIQKWHEEAELHRSEEVQDAVQSTQQQIQENITGILNEASHSQKQASEKISNLFVSGLGWAIGAKR</sequence>
<proteinExistence type="predicted"/>
<dbReference type="GO" id="GO:0006890">
    <property type="term" value="P:retrograde vesicle-mediated transport, Golgi to endoplasmic reticulum"/>
    <property type="evidence" value="ECO:0007669"/>
    <property type="project" value="InterPro"/>
</dbReference>
<keyword evidence="3" id="KW-0256">Endoplasmic reticulum</keyword>
<evidence type="ECO:0000256" key="1">
    <source>
        <dbReference type="ARBA" id="ARBA00004240"/>
    </source>
</evidence>
<feature type="domain" description="Sec39" evidence="5">
    <location>
        <begin position="145"/>
        <end position="768"/>
    </location>
</feature>
<dbReference type="AlphaFoldDB" id="A0A4P6XWX1"/>